<proteinExistence type="inferred from homology"/>
<dbReference type="AlphaFoldDB" id="A0A0W7VX35"/>
<feature type="domain" description="Protein HGH1 C-terminal" evidence="5">
    <location>
        <begin position="283"/>
        <end position="336"/>
    </location>
</feature>
<evidence type="ECO:0000313" key="8">
    <source>
        <dbReference type="Proteomes" id="UP000054821"/>
    </source>
</evidence>
<dbReference type="SUPFAM" id="SSF48371">
    <property type="entry name" value="ARM repeat"/>
    <property type="match status" value="1"/>
</dbReference>
<dbReference type="Proteomes" id="UP000054821">
    <property type="component" value="Unassembled WGS sequence"/>
</dbReference>
<dbReference type="Pfam" id="PF04064">
    <property type="entry name" value="DUF384"/>
    <property type="match status" value="1"/>
</dbReference>
<feature type="region of interest" description="Disordered" evidence="3">
    <location>
        <begin position="336"/>
        <end position="360"/>
    </location>
</feature>
<sequence length="360" mass="41105">MPTELEELVGFIAHPNPQIRAVATENLVPYSLSDPAIFKTEELKPVKHLKFLVRDHEKIAEHALNILINLTEDPAVLEFVATDEKFLEMVFSHLVYPEEPNADLLAMLLANLSKYDGSKAFLQRKQEAPSQLGSDDNVLNQLMDLFVKGQDGAYNKKADYDYLAYVFADLAKHTEIRQYFLTSQPYDGVIPLTKLKVFTEHKSDIRRKGVANTIKNAAFEIPAHPSFLSESDINILPYILLPITGNEEYDVDETMEMLPDLQLLPPDKKRDSDTANIQTHVETLTLLTTTLEGRELMRKINVYPIIRETHRRVNDEGVQEACDRLVQVLMRDEATEDALEKAEERVKEIEEDEDEELVEV</sequence>
<evidence type="ECO:0000256" key="1">
    <source>
        <dbReference type="ARBA" id="ARBA00006712"/>
    </source>
</evidence>
<gene>
    <name evidence="7" type="ORF">TGAM01_v205568</name>
    <name evidence="6" type="ORF">TGAMA5MH_01178</name>
</gene>
<evidence type="ECO:0000256" key="3">
    <source>
        <dbReference type="SAM" id="MobiDB-lite"/>
    </source>
</evidence>
<reference evidence="7 8" key="1">
    <citation type="journal article" date="2016" name="Genome Announc.">
        <title>Draft Whole-Genome Sequence of Trichoderma gamsii T6085, a Promising Biocontrol Agent of Fusarium Head Blight on Wheat.</title>
        <authorList>
            <person name="Baroncelli R."/>
            <person name="Zapparata A."/>
            <person name="Piaggeschi G."/>
            <person name="Sarrocco S."/>
            <person name="Vannacci G."/>
        </authorList>
    </citation>
    <scope>NUCLEOTIDE SEQUENCE [LARGE SCALE GENOMIC DNA]</scope>
    <source>
        <strain evidence="7 8">T6085</strain>
    </source>
</reference>
<dbReference type="EMBL" id="MTYH01000013">
    <property type="protein sequence ID" value="PNP47361.1"/>
    <property type="molecule type" value="Genomic_DNA"/>
</dbReference>
<evidence type="ECO:0000313" key="9">
    <source>
        <dbReference type="Proteomes" id="UP000236546"/>
    </source>
</evidence>
<evidence type="ECO:0000259" key="4">
    <source>
        <dbReference type="Pfam" id="PF04063"/>
    </source>
</evidence>
<evidence type="ECO:0000313" key="7">
    <source>
        <dbReference type="EMBL" id="PON25683.1"/>
    </source>
</evidence>
<dbReference type="RefSeq" id="XP_018664005.1">
    <property type="nucleotide sequence ID" value="XM_018802888.1"/>
</dbReference>
<organism evidence="7 8">
    <name type="scientific">Trichoderma gamsii</name>
    <dbReference type="NCBI Taxonomy" id="398673"/>
    <lineage>
        <taxon>Eukaryota</taxon>
        <taxon>Fungi</taxon>
        <taxon>Dikarya</taxon>
        <taxon>Ascomycota</taxon>
        <taxon>Pezizomycotina</taxon>
        <taxon>Sordariomycetes</taxon>
        <taxon>Hypocreomycetidae</taxon>
        <taxon>Hypocreales</taxon>
        <taxon>Hypocreaceae</taxon>
        <taxon>Trichoderma</taxon>
    </lineage>
</organism>
<dbReference type="EMBL" id="JPDN02000017">
    <property type="protein sequence ID" value="PON25683.1"/>
    <property type="molecule type" value="Genomic_DNA"/>
</dbReference>
<reference evidence="7" key="3">
    <citation type="submission" date="2017-08" db="EMBL/GenBank/DDBJ databases">
        <title>Trichoderma gamsii strain T6085, whole genome shotgun sequencing project.</title>
        <authorList>
            <person name="Baroncelli R."/>
        </authorList>
    </citation>
    <scope>NUCLEOTIDE SEQUENCE</scope>
    <source>
        <strain evidence="7">T6085</strain>
    </source>
</reference>
<dbReference type="InterPro" id="IPR011989">
    <property type="entry name" value="ARM-like"/>
</dbReference>
<feature type="domain" description="Protein HGH1 N-terminal" evidence="4">
    <location>
        <begin position="94"/>
        <end position="277"/>
    </location>
</feature>
<accession>A0A0W7VX35</accession>
<dbReference type="PANTHER" id="PTHR13387">
    <property type="entry name" value="PROTEIN HGH1 HOMOLOG"/>
    <property type="match status" value="1"/>
</dbReference>
<protein>
    <recommendedName>
        <fullName evidence="2">Protein HGH1 homolog</fullName>
    </recommendedName>
</protein>
<dbReference type="GeneID" id="29982971"/>
<dbReference type="InterPro" id="IPR007205">
    <property type="entry name" value="Protein_HGH1_N"/>
</dbReference>
<feature type="compositionally biased region" description="Basic and acidic residues" evidence="3">
    <location>
        <begin position="336"/>
        <end position="348"/>
    </location>
</feature>
<evidence type="ECO:0000256" key="2">
    <source>
        <dbReference type="ARBA" id="ARBA00014076"/>
    </source>
</evidence>
<dbReference type="Proteomes" id="UP000236546">
    <property type="component" value="Unassembled WGS sequence"/>
</dbReference>
<keyword evidence="8" id="KW-1185">Reference proteome</keyword>
<dbReference type="InterPro" id="IPR016024">
    <property type="entry name" value="ARM-type_fold"/>
</dbReference>
<comment type="similarity">
    <text evidence="1">Belongs to the HGH1 family.</text>
</comment>
<comment type="caution">
    <text evidence="7">The sequence shown here is derived from an EMBL/GenBank/DDBJ whole genome shotgun (WGS) entry which is preliminary data.</text>
</comment>
<dbReference type="Pfam" id="PF04063">
    <property type="entry name" value="DUF383"/>
    <property type="match status" value="1"/>
</dbReference>
<name>A0A0W7VX35_9HYPO</name>
<dbReference type="InterPro" id="IPR007206">
    <property type="entry name" value="Protein_HGH1_C"/>
</dbReference>
<evidence type="ECO:0000259" key="5">
    <source>
        <dbReference type="Pfam" id="PF04064"/>
    </source>
</evidence>
<feature type="compositionally biased region" description="Acidic residues" evidence="3">
    <location>
        <begin position="349"/>
        <end position="360"/>
    </location>
</feature>
<dbReference type="OrthoDB" id="338814at2759"/>
<dbReference type="PANTHER" id="PTHR13387:SF9">
    <property type="entry name" value="PROTEIN HGH1 HOMOLOG"/>
    <property type="match status" value="1"/>
</dbReference>
<dbReference type="InterPro" id="IPR039717">
    <property type="entry name" value="Hgh1"/>
</dbReference>
<reference evidence="6 9" key="2">
    <citation type="submission" date="2017-02" db="EMBL/GenBank/DDBJ databases">
        <title>Genomes of Trichoderma spp. with biocontrol activity.</title>
        <authorList>
            <person name="Gardiner D."/>
            <person name="Kazan K."/>
            <person name="Vos C."/>
            <person name="Harvey P."/>
        </authorList>
    </citation>
    <scope>NUCLEOTIDE SEQUENCE [LARGE SCALE GENOMIC DNA]</scope>
    <source>
        <strain evidence="6 9">A5MH</strain>
    </source>
</reference>
<evidence type="ECO:0000313" key="6">
    <source>
        <dbReference type="EMBL" id="PNP47361.1"/>
    </source>
</evidence>
<dbReference type="Gene3D" id="1.25.10.10">
    <property type="entry name" value="Leucine-rich Repeat Variant"/>
    <property type="match status" value="1"/>
</dbReference>
<dbReference type="STRING" id="398673.A0A0W7VX35"/>